<feature type="compositionally biased region" description="Basic and acidic residues" evidence="1">
    <location>
        <begin position="191"/>
        <end position="206"/>
    </location>
</feature>
<feature type="region of interest" description="Disordered" evidence="1">
    <location>
        <begin position="180"/>
        <end position="236"/>
    </location>
</feature>
<protein>
    <submittedName>
        <fullName evidence="3">DUF1772 domain-containing protein</fullName>
    </submittedName>
</protein>
<evidence type="ECO:0000313" key="3">
    <source>
        <dbReference type="EMBL" id="MVO84804.1"/>
    </source>
</evidence>
<name>A0A6L6WUF9_9ACTN</name>
<feature type="transmembrane region" description="Helical" evidence="2">
    <location>
        <begin position="95"/>
        <end position="117"/>
    </location>
</feature>
<evidence type="ECO:0000256" key="1">
    <source>
        <dbReference type="SAM" id="MobiDB-lite"/>
    </source>
</evidence>
<keyword evidence="2" id="KW-1133">Transmembrane helix</keyword>
<dbReference type="InterPro" id="IPR013901">
    <property type="entry name" value="Anthrone_oxy"/>
</dbReference>
<dbReference type="Pfam" id="PF08592">
    <property type="entry name" value="Anthrone_oxy"/>
    <property type="match status" value="1"/>
</dbReference>
<keyword evidence="2" id="KW-0812">Transmembrane</keyword>
<feature type="transmembrane region" description="Helical" evidence="2">
    <location>
        <begin position="64"/>
        <end position="83"/>
    </location>
</feature>
<dbReference type="AlphaFoldDB" id="A0A6L6WUF9"/>
<comment type="caution">
    <text evidence="3">The sequence shown here is derived from an EMBL/GenBank/DDBJ whole genome shotgun (WGS) entry which is preliminary data.</text>
</comment>
<proteinExistence type="predicted"/>
<keyword evidence="2" id="KW-0472">Membrane</keyword>
<dbReference type="RefSeq" id="WP_157164877.1">
    <property type="nucleotide sequence ID" value="NZ_WPNZ01000003.1"/>
</dbReference>
<feature type="transmembrane region" description="Helical" evidence="2">
    <location>
        <begin position="16"/>
        <end position="44"/>
    </location>
</feature>
<gene>
    <name evidence="3" type="ORF">GPA10_08485</name>
</gene>
<dbReference type="EMBL" id="WPNZ01000003">
    <property type="protein sequence ID" value="MVO84804.1"/>
    <property type="molecule type" value="Genomic_DNA"/>
</dbReference>
<sequence>MSRNDLTVRPLRGTGVLLGAAAVTTGLSAGTFYTFACAVMPGLARGTDRTYIESMQHMNAAIENPVFFLSFLGAPLLTAAAAWRLRGSGGPATRWVLAALGAYSVAFVLTVAVNIPLNERLADAGDPARIGDPAAVRADFEDPWVAWNAVRALLTTLAFGFLVRALVLFGGRREAGRADVAGNTEGAGRADAARNTEEAGRADAARNTKGAGNAEGAGAQSAYLDPAPGTGSSASR</sequence>
<reference evidence="3 4" key="1">
    <citation type="submission" date="2019-11" db="EMBL/GenBank/DDBJ databases">
        <title>Streptomyces typhae sp. nov., a novel endophytic actinomycete isolated from the root of cattail pollen (Typha angustifolia L.).</title>
        <authorList>
            <person name="Peng C."/>
        </authorList>
    </citation>
    <scope>NUCLEOTIDE SEQUENCE [LARGE SCALE GENOMIC DNA]</scope>
    <source>
        <strain evidence="4">p1417</strain>
    </source>
</reference>
<organism evidence="3 4">
    <name type="scientific">Streptomyces typhae</name>
    <dbReference type="NCBI Taxonomy" id="2681492"/>
    <lineage>
        <taxon>Bacteria</taxon>
        <taxon>Bacillati</taxon>
        <taxon>Actinomycetota</taxon>
        <taxon>Actinomycetes</taxon>
        <taxon>Kitasatosporales</taxon>
        <taxon>Streptomycetaceae</taxon>
        <taxon>Streptomyces</taxon>
    </lineage>
</organism>
<accession>A0A6L6WUF9</accession>
<dbReference type="Proteomes" id="UP000483802">
    <property type="component" value="Unassembled WGS sequence"/>
</dbReference>
<keyword evidence="4" id="KW-1185">Reference proteome</keyword>
<evidence type="ECO:0000256" key="2">
    <source>
        <dbReference type="SAM" id="Phobius"/>
    </source>
</evidence>
<evidence type="ECO:0000313" key="4">
    <source>
        <dbReference type="Proteomes" id="UP000483802"/>
    </source>
</evidence>
<feature type="transmembrane region" description="Helical" evidence="2">
    <location>
        <begin position="149"/>
        <end position="169"/>
    </location>
</feature>